<dbReference type="PANTHER" id="PTHR46620">
    <property type="entry name" value="J DOMAIN-CONTAINING PROTEIN SPF31"/>
    <property type="match status" value="1"/>
</dbReference>
<dbReference type="AlphaFoldDB" id="A0A316VEM4"/>
<dbReference type="EMBL" id="KZ819604">
    <property type="protein sequence ID" value="PWN34441.1"/>
    <property type="molecule type" value="Genomic_DNA"/>
</dbReference>
<dbReference type="SUPFAM" id="SSF46565">
    <property type="entry name" value="Chaperone J-domain"/>
    <property type="match status" value="1"/>
</dbReference>
<dbReference type="CDD" id="cd06257">
    <property type="entry name" value="DnaJ"/>
    <property type="match status" value="1"/>
</dbReference>
<dbReference type="Gene3D" id="1.10.287.110">
    <property type="entry name" value="DnaJ domain"/>
    <property type="match status" value="1"/>
</dbReference>
<dbReference type="STRING" id="1280837.A0A316VEM4"/>
<evidence type="ECO:0000313" key="4">
    <source>
        <dbReference type="Proteomes" id="UP000245771"/>
    </source>
</evidence>
<dbReference type="Pfam" id="PF00226">
    <property type="entry name" value="DnaJ"/>
    <property type="match status" value="1"/>
</dbReference>
<dbReference type="Proteomes" id="UP000245771">
    <property type="component" value="Unassembled WGS sequence"/>
</dbReference>
<dbReference type="OrthoDB" id="342454at2759"/>
<evidence type="ECO:0000313" key="3">
    <source>
        <dbReference type="EMBL" id="PWN34441.1"/>
    </source>
</evidence>
<dbReference type="RefSeq" id="XP_025354743.1">
    <property type="nucleotide sequence ID" value="XM_025496570.1"/>
</dbReference>
<dbReference type="InterPro" id="IPR001623">
    <property type="entry name" value="DnaJ_domain"/>
</dbReference>
<gene>
    <name evidence="3" type="ORF">FA14DRAFT_123426</name>
</gene>
<sequence length="214" mass="25174">MEKKLSREKILFFQELEMDRILSAFKLNPYDILECPMEADEKQITKIYRKKSLLIHPDKVKDPRAEHAFSLLKQASLHLQDEKKRNALDEVVMSARVVCLKELGLPANIDGDDERLRGLIPSFEERVRKGTKEMMIDDEVRRRRAVRIQHAAEGEEQRKREDAENERKRKVEEKEQWENNRQDRIDNWRQFQKGGSSGKSKKKKINAKGPPLLG</sequence>
<dbReference type="PANTHER" id="PTHR46620:SF1">
    <property type="entry name" value="J DOMAIN-CONTAINING PROTEIN SPF31"/>
    <property type="match status" value="1"/>
</dbReference>
<dbReference type="PRINTS" id="PR00625">
    <property type="entry name" value="JDOMAIN"/>
</dbReference>
<proteinExistence type="predicted"/>
<feature type="compositionally biased region" description="Basic and acidic residues" evidence="1">
    <location>
        <begin position="151"/>
        <end position="187"/>
    </location>
</feature>
<dbReference type="PROSITE" id="PS50076">
    <property type="entry name" value="DNAJ_2"/>
    <property type="match status" value="1"/>
</dbReference>
<dbReference type="SMART" id="SM00271">
    <property type="entry name" value="DnaJ"/>
    <property type="match status" value="1"/>
</dbReference>
<organism evidence="3 4">
    <name type="scientific">Meira miltonrushii</name>
    <dbReference type="NCBI Taxonomy" id="1280837"/>
    <lineage>
        <taxon>Eukaryota</taxon>
        <taxon>Fungi</taxon>
        <taxon>Dikarya</taxon>
        <taxon>Basidiomycota</taxon>
        <taxon>Ustilaginomycotina</taxon>
        <taxon>Exobasidiomycetes</taxon>
        <taxon>Exobasidiales</taxon>
        <taxon>Brachybasidiaceae</taxon>
        <taxon>Meira</taxon>
    </lineage>
</organism>
<dbReference type="GeneID" id="37018351"/>
<dbReference type="InterPro" id="IPR036869">
    <property type="entry name" value="J_dom_sf"/>
</dbReference>
<feature type="domain" description="J" evidence="2">
    <location>
        <begin position="28"/>
        <end position="92"/>
    </location>
</feature>
<evidence type="ECO:0000259" key="2">
    <source>
        <dbReference type="PROSITE" id="PS50076"/>
    </source>
</evidence>
<accession>A0A316VEM4</accession>
<dbReference type="InParanoid" id="A0A316VEM4"/>
<dbReference type="FunCoup" id="A0A316VEM4">
    <property type="interactions" value="593"/>
</dbReference>
<name>A0A316VEM4_9BASI</name>
<keyword evidence="4" id="KW-1185">Reference proteome</keyword>
<reference evidence="3 4" key="1">
    <citation type="journal article" date="2018" name="Mol. Biol. Evol.">
        <title>Broad Genomic Sampling Reveals a Smut Pathogenic Ancestry of the Fungal Clade Ustilaginomycotina.</title>
        <authorList>
            <person name="Kijpornyongpan T."/>
            <person name="Mondo S.J."/>
            <person name="Barry K."/>
            <person name="Sandor L."/>
            <person name="Lee J."/>
            <person name="Lipzen A."/>
            <person name="Pangilinan J."/>
            <person name="LaButti K."/>
            <person name="Hainaut M."/>
            <person name="Henrissat B."/>
            <person name="Grigoriev I.V."/>
            <person name="Spatafora J.W."/>
            <person name="Aime M.C."/>
        </authorList>
    </citation>
    <scope>NUCLEOTIDE SEQUENCE [LARGE SCALE GENOMIC DNA]</scope>
    <source>
        <strain evidence="3 4">MCA 3882</strain>
    </source>
</reference>
<evidence type="ECO:0000256" key="1">
    <source>
        <dbReference type="SAM" id="MobiDB-lite"/>
    </source>
</evidence>
<protein>
    <submittedName>
        <fullName evidence="3">DnaJ-domain-containing protein</fullName>
    </submittedName>
</protein>
<feature type="region of interest" description="Disordered" evidence="1">
    <location>
        <begin position="151"/>
        <end position="214"/>
    </location>
</feature>